<gene>
    <name evidence="1" type="ORF">HAP41_0000049215</name>
</gene>
<accession>A0A8T5VMD2</accession>
<dbReference type="AlphaFoldDB" id="A0A8T5VMD2"/>
<proteinExistence type="predicted"/>
<sequence>MSTKKKIDRQSGGHAEAYAHCCPWADGLRLWRTVPADGFGPAEHAAVAECMRRTSSTIEVWRAAIGGDAPSAIRRVLRMKRPPAITASTDLTMTVLLNAALAGSAGAALVLSHLLRQMPLDDVERRRLSTSWLAHNMPRAEADGGGIRRRLGRRAARVSARTEGEVKP</sequence>
<protein>
    <submittedName>
        <fullName evidence="1">Uncharacterized protein</fullName>
    </submittedName>
</protein>
<organism evidence="1 2">
    <name type="scientific">Bradyrhizobium barranii subsp. apii</name>
    <dbReference type="NCBI Taxonomy" id="2819348"/>
    <lineage>
        <taxon>Bacteria</taxon>
        <taxon>Pseudomonadati</taxon>
        <taxon>Pseudomonadota</taxon>
        <taxon>Alphaproteobacteria</taxon>
        <taxon>Hyphomicrobiales</taxon>
        <taxon>Nitrobacteraceae</taxon>
        <taxon>Bradyrhizobium</taxon>
        <taxon>Bradyrhizobium barranii</taxon>
    </lineage>
</organism>
<reference evidence="1 2" key="1">
    <citation type="journal article" date="2017" name="Syst. Appl. Microbiol.">
        <title>Soybeans inoculated with root zone soils of Canadian native legumes harbour diverse and novel Bradyrhizobium spp. that possess agricultural potential.</title>
        <authorList>
            <person name="Bromfield E.S.P."/>
            <person name="Cloutier S."/>
            <person name="Tambong J.T."/>
            <person name="Tran Thi T.V."/>
        </authorList>
    </citation>
    <scope>NUCLEOTIDE SEQUENCE [LARGE SCALE GENOMIC DNA]</scope>
    <source>
        <strain evidence="1 2">1S5</strain>
    </source>
</reference>
<evidence type="ECO:0000313" key="1">
    <source>
        <dbReference type="EMBL" id="UPT92436.1"/>
    </source>
</evidence>
<dbReference type="Proteomes" id="UP000551709">
    <property type="component" value="Plasmid pBb1S5b"/>
</dbReference>
<name>A0A8T5VMD2_9BRAD</name>
<dbReference type="EMBL" id="CP096257">
    <property type="protein sequence ID" value="UPT92436.1"/>
    <property type="molecule type" value="Genomic_DNA"/>
</dbReference>
<dbReference type="RefSeq" id="WP_166107094.1">
    <property type="nucleotide sequence ID" value="NZ_CP096257.1"/>
</dbReference>
<geneLocation type="plasmid" evidence="1 2">
    <name>pBb1S5b</name>
</geneLocation>
<evidence type="ECO:0000313" key="2">
    <source>
        <dbReference type="Proteomes" id="UP000551709"/>
    </source>
</evidence>
<keyword evidence="1" id="KW-0614">Plasmid</keyword>